<dbReference type="VEuPathDB" id="FungiDB:FVEG_13288"/>
<evidence type="ECO:0000256" key="1">
    <source>
        <dbReference type="SAM" id="Phobius"/>
    </source>
</evidence>
<keyword evidence="1" id="KW-0812">Transmembrane</keyword>
<keyword evidence="1" id="KW-1133">Transmembrane helix</keyword>
<sequence>MGDPFSIATGVAGLVSLGITVCGGLHTYFSAIKNRKDDLAIVTQNLALFKFHIFAVQSSASKLGHYHSPAIDGFQLSLINCEMQLQCLQTLLNELMPTEDPSPVKDVWRRQKLIARYPFDRKKLVQLEEYLSRANATLSSFIQTLNLDINIRMSDELEAFRISLEALDINTQTTLKAITARMDAIGPKVEPSTLQLLPSRTEDVITSSTNSIVFHQSAVGVAEAKTSDSESGRSFKDITSAHFTPHYLQSAELERRLCKKLADMDCICGTSNCKTNKEMQEQIIAQGAFSFRSRREISREFQQHTSGFYPFFSQSFIVSLTQEYPGGPYGVSFGLQPCNIVKSSPVFVLFDPYSRRYNTIFDRRANGNALDHLVDSLIKELKVIYRSRKASPFDVDQDGNNAAHIWLKAGLTFLKCGKGLKSKDLVIDAICKILIYLTDVGVPIAASNFYDL</sequence>
<protein>
    <recommendedName>
        <fullName evidence="4">Fungal N-terminal domain-containing protein</fullName>
    </recommendedName>
</protein>
<evidence type="ECO:0000313" key="3">
    <source>
        <dbReference type="Proteomes" id="UP000009096"/>
    </source>
</evidence>
<evidence type="ECO:0000313" key="2">
    <source>
        <dbReference type="EMBL" id="EWG55258.1"/>
    </source>
</evidence>
<dbReference type="OrthoDB" id="1577640at2759"/>
<reference evidence="2 3" key="1">
    <citation type="journal article" date="2010" name="Nature">
        <title>Comparative genomics reveals mobile pathogenicity chromosomes in Fusarium.</title>
        <authorList>
            <person name="Ma L.J."/>
            <person name="van der Does H.C."/>
            <person name="Borkovich K.A."/>
            <person name="Coleman J.J."/>
            <person name="Daboussi M.J."/>
            <person name="Di Pietro A."/>
            <person name="Dufresne M."/>
            <person name="Freitag M."/>
            <person name="Grabherr M."/>
            <person name="Henrissat B."/>
            <person name="Houterman P.M."/>
            <person name="Kang S."/>
            <person name="Shim W.B."/>
            <person name="Woloshuk C."/>
            <person name="Xie X."/>
            <person name="Xu J.R."/>
            <person name="Antoniw J."/>
            <person name="Baker S.E."/>
            <person name="Bluhm B.H."/>
            <person name="Breakspear A."/>
            <person name="Brown D.W."/>
            <person name="Butchko R.A."/>
            <person name="Chapman S."/>
            <person name="Coulson R."/>
            <person name="Coutinho P.M."/>
            <person name="Danchin E.G."/>
            <person name="Diener A."/>
            <person name="Gale L.R."/>
            <person name="Gardiner D.M."/>
            <person name="Goff S."/>
            <person name="Hammond-Kosack K.E."/>
            <person name="Hilburn K."/>
            <person name="Hua-Van A."/>
            <person name="Jonkers W."/>
            <person name="Kazan K."/>
            <person name="Kodira C.D."/>
            <person name="Koehrsen M."/>
            <person name="Kumar L."/>
            <person name="Lee Y.H."/>
            <person name="Li L."/>
            <person name="Manners J.M."/>
            <person name="Miranda-Saavedra D."/>
            <person name="Mukherjee M."/>
            <person name="Park G."/>
            <person name="Park J."/>
            <person name="Park S.Y."/>
            <person name="Proctor R.H."/>
            <person name="Regev A."/>
            <person name="Ruiz-Roldan M.C."/>
            <person name="Sain D."/>
            <person name="Sakthikumar S."/>
            <person name="Sykes S."/>
            <person name="Schwartz D.C."/>
            <person name="Turgeon B.G."/>
            <person name="Wapinski I."/>
            <person name="Yoder O."/>
            <person name="Young S."/>
            <person name="Zeng Q."/>
            <person name="Zhou S."/>
            <person name="Galagan J."/>
            <person name="Cuomo C.A."/>
            <person name="Kistler H.C."/>
            <person name="Rep M."/>
        </authorList>
    </citation>
    <scope>NUCLEOTIDE SEQUENCE [LARGE SCALE GENOMIC DNA]</scope>
    <source>
        <strain evidence="3">M3125 / FGSC 7600</strain>
    </source>
</reference>
<dbReference type="EMBL" id="DS022263">
    <property type="protein sequence ID" value="EWG55258.1"/>
    <property type="molecule type" value="Genomic_DNA"/>
</dbReference>
<accession>W7MUP8</accession>
<keyword evidence="1" id="KW-0472">Membrane</keyword>
<organism evidence="2 3">
    <name type="scientific">Gibberella moniliformis (strain M3125 / FGSC 7600)</name>
    <name type="common">Maize ear and stalk rot fungus</name>
    <name type="synonym">Fusarium verticillioides</name>
    <dbReference type="NCBI Taxonomy" id="334819"/>
    <lineage>
        <taxon>Eukaryota</taxon>
        <taxon>Fungi</taxon>
        <taxon>Dikarya</taxon>
        <taxon>Ascomycota</taxon>
        <taxon>Pezizomycotina</taxon>
        <taxon>Sordariomycetes</taxon>
        <taxon>Hypocreomycetidae</taxon>
        <taxon>Hypocreales</taxon>
        <taxon>Nectriaceae</taxon>
        <taxon>Fusarium</taxon>
        <taxon>Fusarium fujikuroi species complex</taxon>
    </lineage>
</organism>
<dbReference type="eggNOG" id="ENOG502RNPX">
    <property type="taxonomic scope" value="Eukaryota"/>
</dbReference>
<keyword evidence="3" id="KW-1185">Reference proteome</keyword>
<feature type="transmembrane region" description="Helical" evidence="1">
    <location>
        <begin position="6"/>
        <end position="29"/>
    </location>
</feature>
<dbReference type="RefSeq" id="XP_018761449.1">
    <property type="nucleotide sequence ID" value="XM_018902661.1"/>
</dbReference>
<name>W7MUP8_GIBM7</name>
<proteinExistence type="predicted"/>
<dbReference type="AlphaFoldDB" id="W7MUP8"/>
<dbReference type="KEGG" id="fvr:FVEG_13288"/>
<dbReference type="Proteomes" id="UP000009096">
    <property type="component" value="Chromosome 6"/>
</dbReference>
<dbReference type="EMBL" id="CM000583">
    <property type="protein sequence ID" value="EWG55258.1"/>
    <property type="molecule type" value="Genomic_DNA"/>
</dbReference>
<dbReference type="GeneID" id="30070650"/>
<evidence type="ECO:0008006" key="4">
    <source>
        <dbReference type="Google" id="ProtNLM"/>
    </source>
</evidence>
<gene>
    <name evidence="2" type="ORF">FVEG_13288</name>
</gene>